<reference evidence="3" key="1">
    <citation type="journal article" date="2021" name="Nat. Commun.">
        <title>Genetic determinants of endophytism in the Arabidopsis root mycobiome.</title>
        <authorList>
            <person name="Mesny F."/>
            <person name="Miyauchi S."/>
            <person name="Thiergart T."/>
            <person name="Pickel B."/>
            <person name="Atanasova L."/>
            <person name="Karlsson M."/>
            <person name="Huettel B."/>
            <person name="Barry K.W."/>
            <person name="Haridas S."/>
            <person name="Chen C."/>
            <person name="Bauer D."/>
            <person name="Andreopoulos W."/>
            <person name="Pangilinan J."/>
            <person name="LaButti K."/>
            <person name="Riley R."/>
            <person name="Lipzen A."/>
            <person name="Clum A."/>
            <person name="Drula E."/>
            <person name="Henrissat B."/>
            <person name="Kohler A."/>
            <person name="Grigoriev I.V."/>
            <person name="Martin F.M."/>
            <person name="Hacquard S."/>
        </authorList>
    </citation>
    <scope>NUCLEOTIDE SEQUENCE</scope>
    <source>
        <strain evidence="3">MPI-CAGE-CH-0230</strain>
    </source>
</reference>
<comment type="caution">
    <text evidence="3">The sequence shown here is derived from an EMBL/GenBank/DDBJ whole genome shotgun (WGS) entry which is preliminary data.</text>
</comment>
<keyword evidence="4" id="KW-1185">Reference proteome</keyword>
<keyword evidence="2" id="KW-0732">Signal</keyword>
<gene>
    <name evidence="3" type="ORF">B0I36DRAFT_347177</name>
</gene>
<evidence type="ECO:0000256" key="2">
    <source>
        <dbReference type="SAM" id="SignalP"/>
    </source>
</evidence>
<sequence length="155" mass="15783">MRVLSILALAAGIVSANYEVTSYSTSTQYLTATVTLTQCNPANPECPLYTPPPTTSSSTSTSSTTTSSSIHINTTSVFTYPVHNTTSTKVYPTTHLNSTVVYPTAAYPTTAPPYVPTTASPAPSQPTIPVGGAGALAVQSGLLMGVLGLGAALLA</sequence>
<evidence type="ECO:0000313" key="4">
    <source>
        <dbReference type="Proteomes" id="UP000756346"/>
    </source>
</evidence>
<feature type="chain" id="PRO_5040494948" description="GPI anchored serine-rich protein" evidence="2">
    <location>
        <begin position="17"/>
        <end position="155"/>
    </location>
</feature>
<dbReference type="OrthoDB" id="4778256at2759"/>
<dbReference type="GeneID" id="70186088"/>
<proteinExistence type="predicted"/>
<organism evidence="3 4">
    <name type="scientific">Microdochium trichocladiopsis</name>
    <dbReference type="NCBI Taxonomy" id="1682393"/>
    <lineage>
        <taxon>Eukaryota</taxon>
        <taxon>Fungi</taxon>
        <taxon>Dikarya</taxon>
        <taxon>Ascomycota</taxon>
        <taxon>Pezizomycotina</taxon>
        <taxon>Sordariomycetes</taxon>
        <taxon>Xylariomycetidae</taxon>
        <taxon>Xylariales</taxon>
        <taxon>Microdochiaceae</taxon>
        <taxon>Microdochium</taxon>
    </lineage>
</organism>
<dbReference type="RefSeq" id="XP_046015480.1">
    <property type="nucleotide sequence ID" value="XM_046156542.1"/>
</dbReference>
<feature type="signal peptide" evidence="2">
    <location>
        <begin position="1"/>
        <end position="16"/>
    </location>
</feature>
<evidence type="ECO:0008006" key="5">
    <source>
        <dbReference type="Google" id="ProtNLM"/>
    </source>
</evidence>
<dbReference type="AlphaFoldDB" id="A0A9P9BTD7"/>
<dbReference type="Proteomes" id="UP000756346">
    <property type="component" value="Unassembled WGS sequence"/>
</dbReference>
<evidence type="ECO:0000256" key="1">
    <source>
        <dbReference type="SAM" id="MobiDB-lite"/>
    </source>
</evidence>
<feature type="compositionally biased region" description="Low complexity" evidence="1">
    <location>
        <begin position="55"/>
        <end position="68"/>
    </location>
</feature>
<protein>
    <recommendedName>
        <fullName evidence="5">GPI anchored serine-rich protein</fullName>
    </recommendedName>
</protein>
<name>A0A9P9BTD7_9PEZI</name>
<dbReference type="EMBL" id="JAGTJQ010000003">
    <property type="protein sequence ID" value="KAH7035387.1"/>
    <property type="molecule type" value="Genomic_DNA"/>
</dbReference>
<feature type="region of interest" description="Disordered" evidence="1">
    <location>
        <begin position="45"/>
        <end position="68"/>
    </location>
</feature>
<evidence type="ECO:0000313" key="3">
    <source>
        <dbReference type="EMBL" id="KAH7035387.1"/>
    </source>
</evidence>
<accession>A0A9P9BTD7</accession>